<evidence type="ECO:0000313" key="2">
    <source>
        <dbReference type="EMBL" id="NMN02645.1"/>
    </source>
</evidence>
<feature type="transmembrane region" description="Helical" evidence="1">
    <location>
        <begin position="126"/>
        <end position="150"/>
    </location>
</feature>
<feature type="transmembrane region" description="Helical" evidence="1">
    <location>
        <begin position="203"/>
        <end position="227"/>
    </location>
</feature>
<keyword evidence="1" id="KW-0472">Membrane</keyword>
<evidence type="ECO:0000256" key="1">
    <source>
        <dbReference type="SAM" id="Phobius"/>
    </source>
</evidence>
<feature type="transmembrane region" description="Helical" evidence="1">
    <location>
        <begin position="170"/>
        <end position="191"/>
    </location>
</feature>
<accession>A0ABX1SXT8</accession>
<dbReference type="RefSeq" id="WP_172146627.1">
    <property type="nucleotide sequence ID" value="NZ_JAAIIJ010000024.1"/>
</dbReference>
<dbReference type="EMBL" id="JAAIIJ010000024">
    <property type="protein sequence ID" value="NMN02645.1"/>
    <property type="molecule type" value="Genomic_DNA"/>
</dbReference>
<protein>
    <submittedName>
        <fullName evidence="2">Teichoic acid transporter</fullName>
    </submittedName>
</protein>
<sequence>MVGDARLSGRSGNEAGEAIDGKVEVVEVSKHPQATIADTDLSLADIERRRSRPLHWVAYFLGVLVAAIAPYWLGRLLAAHHTAQVVEFFSAFTPQGMAFLSWAATLIAFTCLGMAAVDSKRWLWRILFAFAFAFEQLIAGLSLLNLNFWYVTYVMYGDSSTVANAANLGIIAAGFALAVFAVVWVGLLVVIKKDSPLNVLTRSWVSFILFFVFEVAGLLVVLFGGLLGAV</sequence>
<keyword evidence="1" id="KW-0812">Transmembrane</keyword>
<keyword evidence="3" id="KW-1185">Reference proteome</keyword>
<dbReference type="Proteomes" id="UP000553756">
    <property type="component" value="Unassembled WGS sequence"/>
</dbReference>
<evidence type="ECO:0000313" key="3">
    <source>
        <dbReference type="Proteomes" id="UP000553756"/>
    </source>
</evidence>
<feature type="transmembrane region" description="Helical" evidence="1">
    <location>
        <begin position="56"/>
        <end position="78"/>
    </location>
</feature>
<proteinExistence type="predicted"/>
<feature type="transmembrane region" description="Helical" evidence="1">
    <location>
        <begin position="98"/>
        <end position="117"/>
    </location>
</feature>
<keyword evidence="1" id="KW-1133">Transmembrane helix</keyword>
<organism evidence="2 3">
    <name type="scientific">Bifidobacterium panos</name>
    <dbReference type="NCBI Taxonomy" id="2675321"/>
    <lineage>
        <taxon>Bacteria</taxon>
        <taxon>Bacillati</taxon>
        <taxon>Actinomycetota</taxon>
        <taxon>Actinomycetes</taxon>
        <taxon>Bifidobacteriales</taxon>
        <taxon>Bifidobacteriaceae</taxon>
        <taxon>Bifidobacterium</taxon>
    </lineage>
</organism>
<name>A0ABX1SXT8_9BIFI</name>
<reference evidence="2 3" key="1">
    <citation type="submission" date="2020-02" db="EMBL/GenBank/DDBJ databases">
        <title>Characterization of phylogenetic diversity of novel bifidobacterial species isolated in Czech ZOOs.</title>
        <authorList>
            <person name="Lugli G.A."/>
            <person name="Vera N.B."/>
            <person name="Ventura M."/>
        </authorList>
    </citation>
    <scope>NUCLEOTIDE SEQUENCE [LARGE SCALE GENOMIC DNA]</scope>
    <source>
        <strain evidence="2 3">DSM 109963</strain>
    </source>
</reference>
<gene>
    <name evidence="2" type="ORF">G1C94_1267</name>
</gene>
<comment type="caution">
    <text evidence="2">The sequence shown here is derived from an EMBL/GenBank/DDBJ whole genome shotgun (WGS) entry which is preliminary data.</text>
</comment>